<accession>A0A4U6X8Y3</accession>
<evidence type="ECO:0000256" key="1">
    <source>
        <dbReference type="SAM" id="MobiDB-lite"/>
    </source>
</evidence>
<feature type="transmembrane region" description="Helical" evidence="2">
    <location>
        <begin position="734"/>
        <end position="753"/>
    </location>
</feature>
<evidence type="ECO:0000256" key="2">
    <source>
        <dbReference type="SAM" id="Phobius"/>
    </source>
</evidence>
<feature type="transmembrane region" description="Helical" evidence="2">
    <location>
        <begin position="765"/>
        <end position="786"/>
    </location>
</feature>
<evidence type="ECO:0000313" key="4">
    <source>
        <dbReference type="Proteomes" id="UP000310108"/>
    </source>
</evidence>
<dbReference type="InterPro" id="IPR021840">
    <property type="entry name" value="DUF3433"/>
</dbReference>
<feature type="region of interest" description="Disordered" evidence="1">
    <location>
        <begin position="1087"/>
        <end position="1113"/>
    </location>
</feature>
<dbReference type="Proteomes" id="UP000310108">
    <property type="component" value="Unassembled WGS sequence"/>
</dbReference>
<keyword evidence="2" id="KW-0472">Membrane</keyword>
<keyword evidence="2" id="KW-0812">Transmembrane</keyword>
<feature type="transmembrane region" description="Helical" evidence="2">
    <location>
        <begin position="195"/>
        <end position="219"/>
    </location>
</feature>
<feature type="region of interest" description="Disordered" evidence="1">
    <location>
        <begin position="162"/>
        <end position="181"/>
    </location>
</feature>
<dbReference type="EMBL" id="PJEX01000304">
    <property type="protein sequence ID" value="TKW51449.1"/>
    <property type="molecule type" value="Genomic_DNA"/>
</dbReference>
<sequence length="1351" mass="150774">MTSKRYVSLQLTAQPSVINKTPPLATSRPQSDERQEPTWTALRCREPHLGKHVMMPSSNSTSRDAAVSGEKRLWMHTIPRKPLSQTRTAYSPVSNPLLDEEIDAQPDDAEVREYPTRQNHPFSYSRFADANNITTSRAETYETNDTGFNSLFKSPVAVSVSGDGDGDGGDGDGDGDGDGADKVVVDRKATWRPQWLRPAVLTLFVCFFVLFTAALAIMLHYSRRNNGLFQTDQSLAHVYMWRFGPTAIITILSVLWARVELQAMMYVPWFALRRQRPDDRAAILIDYLSMLSPVVLIRSIRAKHYLVSLVAIVSVVLKVQIILAPGLFSFATVKIPVSVGVRLQDSFARILDEEAVKQTETSAWYMGRALRNFDMLYPFGVTDEIAYQTFAPMNGNSRGTIDEPVTAVVDGFFTDLDCLQLAGYSISKQLQKGRKLDIDVDLHFQGCDGPISLRHEGAILDPAKGNITSWTMESNQTRACPGLRQDVAPFLYYSAVFVPTLANSSRIRFESAGAVLCEPRAWLSKVRVTDDGVAPRVALLQNQTRTPVLTNIWTLIEKSVPASQGQWRSEPTTTSYVTGPASAAKAFAGEVLQQGRKEDPTLYSNEAIYGSVMNLTRSLGPLLGHYRLRAEEDSAAVGSALRSVDRLMVNQWTCLSMIASFLLVALITAFLLLRYRHQTSFWHRNPVTPLGNLIFLRDHPHVAASISSPAAESRSWVRCSFTPMVLRTRARLSFGLYVLLLVGGLFLTLRLSTSSNGLATIEKEGYLHVTWTSLPALMALGVSLYISSCDWAYRDLGNLYRLSRKPCRSRELDGSLLDMMGIRALYHSVRLRLWSITCSQALALICGVLTSLVSVLFSVKVIPEATTVQFQQQTVFQIRDDVEYSESYRIKQTEIATLLLHREANLTYPKNTFDDLVLPVFESMEALDTSRNLSVTINTPALKLQPSCLEVPREAYRLTFRNYTESGKTWFYSGYNEHTPCPSGNEVVNITAEFPLGEASLFGKAYAASDIKSIYNPANINFQCKLNDTSLKNYTTTLHYTYAWGEFSVARNDFNWFSVWRCNYTWAELDTQLNMIASDGEFVIDPENPPRPDYSSLRPLGSPLDLPPTEGDPNGPFGLLPDIRISDKQSIGVASVFKHLVEPYGPLPKEALGDPDRVGEILGLLGHDVGFSVAQLANTENRRTTDDVLDTTSGALLLDATVVDRDRRRLVQDPNVTYIVVGILGAVILVNMWALASTVLRRRGSESWLLDMDVRGLAPDGWRSIASMAGLLRESNASAHLPPITELLSQEELHGQMSDVSFRLGWFRRECDQTRHYTIGVMDDGEFNFMGVRRTVRREKTDSQTPERVDG</sequence>
<dbReference type="OrthoDB" id="5332281at2759"/>
<feature type="transmembrane region" description="Helical" evidence="2">
    <location>
        <begin position="833"/>
        <end position="857"/>
    </location>
</feature>
<feature type="compositionally biased region" description="Polar residues" evidence="1">
    <location>
        <begin position="1"/>
        <end position="19"/>
    </location>
</feature>
<dbReference type="PANTHER" id="PTHR37544:SF3">
    <property type="entry name" value="SPRAY"/>
    <property type="match status" value="1"/>
</dbReference>
<organism evidence="3 4">
    <name type="scientific">Colletotrichum tanaceti</name>
    <dbReference type="NCBI Taxonomy" id="1306861"/>
    <lineage>
        <taxon>Eukaryota</taxon>
        <taxon>Fungi</taxon>
        <taxon>Dikarya</taxon>
        <taxon>Ascomycota</taxon>
        <taxon>Pezizomycotina</taxon>
        <taxon>Sordariomycetes</taxon>
        <taxon>Hypocreomycetidae</taxon>
        <taxon>Glomerellales</taxon>
        <taxon>Glomerellaceae</taxon>
        <taxon>Colletotrichum</taxon>
        <taxon>Colletotrichum destructivum species complex</taxon>
    </lineage>
</organism>
<feature type="region of interest" description="Disordered" evidence="1">
    <location>
        <begin position="1"/>
        <end position="39"/>
    </location>
</feature>
<protein>
    <submittedName>
        <fullName evidence="3">Uncharacterized protein</fullName>
    </submittedName>
</protein>
<proteinExistence type="predicted"/>
<reference evidence="3 4" key="1">
    <citation type="journal article" date="2019" name="PLoS ONE">
        <title>Comparative genome analysis indicates high evolutionary potential of pathogenicity genes in Colletotrichum tanaceti.</title>
        <authorList>
            <person name="Lelwala R.V."/>
            <person name="Korhonen P.K."/>
            <person name="Young N.D."/>
            <person name="Scott J.B."/>
            <person name="Ades P.A."/>
            <person name="Gasser R.B."/>
            <person name="Taylor P.W.J."/>
        </authorList>
    </citation>
    <scope>NUCLEOTIDE SEQUENCE [LARGE SCALE GENOMIC DNA]</scope>
    <source>
        <strain evidence="3">BRIP57314</strain>
    </source>
</reference>
<feature type="transmembrane region" description="Helical" evidence="2">
    <location>
        <begin position="239"/>
        <end position="257"/>
    </location>
</feature>
<dbReference type="Pfam" id="PF11915">
    <property type="entry name" value="DUF3433"/>
    <property type="match status" value="2"/>
</dbReference>
<evidence type="ECO:0000313" key="3">
    <source>
        <dbReference type="EMBL" id="TKW51449.1"/>
    </source>
</evidence>
<feature type="transmembrane region" description="Helical" evidence="2">
    <location>
        <begin position="1216"/>
        <end position="1236"/>
    </location>
</feature>
<keyword evidence="4" id="KW-1185">Reference proteome</keyword>
<keyword evidence="2" id="KW-1133">Transmembrane helix</keyword>
<feature type="transmembrane region" description="Helical" evidence="2">
    <location>
        <begin position="305"/>
        <end position="328"/>
    </location>
</feature>
<feature type="transmembrane region" description="Helical" evidence="2">
    <location>
        <begin position="655"/>
        <end position="675"/>
    </location>
</feature>
<name>A0A4U6X8Y3_9PEZI</name>
<feature type="compositionally biased region" description="Acidic residues" evidence="1">
    <location>
        <begin position="164"/>
        <end position="178"/>
    </location>
</feature>
<comment type="caution">
    <text evidence="3">The sequence shown here is derived from an EMBL/GenBank/DDBJ whole genome shotgun (WGS) entry which is preliminary data.</text>
</comment>
<dbReference type="PANTHER" id="PTHR37544">
    <property type="entry name" value="SPRAY-RELATED"/>
    <property type="match status" value="1"/>
</dbReference>
<gene>
    <name evidence="3" type="ORF">CTA1_13075</name>
</gene>